<organism evidence="1 2">
    <name type="scientific">Salinibacillus xinjiangensis</name>
    <dbReference type="NCBI Taxonomy" id="1229268"/>
    <lineage>
        <taxon>Bacteria</taxon>
        <taxon>Bacillati</taxon>
        <taxon>Bacillota</taxon>
        <taxon>Bacilli</taxon>
        <taxon>Bacillales</taxon>
        <taxon>Bacillaceae</taxon>
        <taxon>Salinibacillus</taxon>
    </lineage>
</organism>
<keyword evidence="2" id="KW-1185">Reference proteome</keyword>
<evidence type="ECO:0008006" key="3">
    <source>
        <dbReference type="Google" id="ProtNLM"/>
    </source>
</evidence>
<evidence type="ECO:0000313" key="1">
    <source>
        <dbReference type="EMBL" id="MRG86728.1"/>
    </source>
</evidence>
<comment type="caution">
    <text evidence="1">The sequence shown here is derived from an EMBL/GenBank/DDBJ whole genome shotgun (WGS) entry which is preliminary data.</text>
</comment>
<reference evidence="1 2" key="1">
    <citation type="submission" date="2019-11" db="EMBL/GenBank/DDBJ databases">
        <authorList>
            <person name="Li J."/>
        </authorList>
    </citation>
    <scope>NUCLEOTIDE SEQUENCE [LARGE SCALE GENOMIC DNA]</scope>
    <source>
        <strain evidence="1 2">J4</strain>
    </source>
</reference>
<gene>
    <name evidence="1" type="ORF">GH754_10440</name>
</gene>
<name>A0A6G1X7E5_9BACI</name>
<dbReference type="EMBL" id="WJNH01000006">
    <property type="protein sequence ID" value="MRG86728.1"/>
    <property type="molecule type" value="Genomic_DNA"/>
</dbReference>
<proteinExistence type="predicted"/>
<accession>A0A6G1X7E5</accession>
<dbReference type="RefSeq" id="WP_153728640.1">
    <property type="nucleotide sequence ID" value="NZ_WJNH01000006.1"/>
</dbReference>
<sequence>MDKDLRISILELDLLNVKYSVDNDDEKDNLVLDINYEILEDKRIRFNIEFLFVDKEISLKGEFLFVIIIKNLEDIEGFIKENKEDVIYPVYIKISNIISLLTDQSFPFPKIIPPSTWIEEEEESS</sequence>
<evidence type="ECO:0000313" key="2">
    <source>
        <dbReference type="Proteomes" id="UP000480185"/>
    </source>
</evidence>
<dbReference type="AlphaFoldDB" id="A0A6G1X7E5"/>
<dbReference type="Proteomes" id="UP000480185">
    <property type="component" value="Unassembled WGS sequence"/>
</dbReference>
<protein>
    <recommendedName>
        <fullName evidence="3">Preprotein translocase subunit SecB</fullName>
    </recommendedName>
</protein>